<evidence type="ECO:0000313" key="2">
    <source>
        <dbReference type="Proteomes" id="UP000242715"/>
    </source>
</evidence>
<name>A0A2Z6NRV1_TRISU</name>
<reference evidence="2" key="1">
    <citation type="journal article" date="2017" name="Front. Plant Sci.">
        <title>Climate Clever Clovers: New Paradigm to Reduce the Environmental Footprint of Ruminants by Breeding Low Methanogenic Forages Utilizing Haplotype Variation.</title>
        <authorList>
            <person name="Kaur P."/>
            <person name="Appels R."/>
            <person name="Bayer P.E."/>
            <person name="Keeble-Gagnere G."/>
            <person name="Wang J."/>
            <person name="Hirakawa H."/>
            <person name="Shirasawa K."/>
            <person name="Vercoe P."/>
            <person name="Stefanova K."/>
            <person name="Durmic Z."/>
            <person name="Nichols P."/>
            <person name="Revell C."/>
            <person name="Isobe S.N."/>
            <person name="Edwards D."/>
            <person name="Erskine W."/>
        </authorList>
    </citation>
    <scope>NUCLEOTIDE SEQUENCE [LARGE SCALE GENOMIC DNA]</scope>
    <source>
        <strain evidence="2">cv. Daliak</strain>
    </source>
</reference>
<evidence type="ECO:0008006" key="3">
    <source>
        <dbReference type="Google" id="ProtNLM"/>
    </source>
</evidence>
<sequence length="322" mass="36770">MSTTMEIPVFNEEDDAYWWVLCMDKYFGGMNTPEEKKMTVVAKAIRGNAILWWFCWIHRYPKVNWDTFSWEFLWHFKPEYRDVLSPSDLEGKLDLESEGGVEKMKKLDLDHKRIEGQTRCNDAVGKEEVTTFTEFVTVGKLEKNEEKPKDKERAVLKVITASINGEEEDRIKGSEPEEARLCFRSPCQFNFDANWIANEAAGEVNKRKELVVVHKPPPEPPDAATALLRRVPPPSEPPDDRAQVMALLWSPQLSEPPEMGSRGVRTPQSPAANVLQEGINLCHLSLVLSKPISISSLPKDGRVWRRKGKKGHLVRFLDLLTS</sequence>
<dbReference type="Proteomes" id="UP000242715">
    <property type="component" value="Unassembled WGS sequence"/>
</dbReference>
<proteinExistence type="predicted"/>
<accession>A0A2Z6NRV1</accession>
<protein>
    <recommendedName>
        <fullName evidence="3">Swarming motility protein ybiA</fullName>
    </recommendedName>
</protein>
<dbReference type="AlphaFoldDB" id="A0A2Z6NRV1"/>
<evidence type="ECO:0000313" key="1">
    <source>
        <dbReference type="EMBL" id="GAU39162.1"/>
    </source>
</evidence>
<dbReference type="EMBL" id="DF973746">
    <property type="protein sequence ID" value="GAU39162.1"/>
    <property type="molecule type" value="Genomic_DNA"/>
</dbReference>
<gene>
    <name evidence="1" type="ORF">TSUD_147840</name>
</gene>
<dbReference type="OrthoDB" id="1433335at2759"/>
<organism evidence="1 2">
    <name type="scientific">Trifolium subterraneum</name>
    <name type="common">Subterranean clover</name>
    <dbReference type="NCBI Taxonomy" id="3900"/>
    <lineage>
        <taxon>Eukaryota</taxon>
        <taxon>Viridiplantae</taxon>
        <taxon>Streptophyta</taxon>
        <taxon>Embryophyta</taxon>
        <taxon>Tracheophyta</taxon>
        <taxon>Spermatophyta</taxon>
        <taxon>Magnoliopsida</taxon>
        <taxon>eudicotyledons</taxon>
        <taxon>Gunneridae</taxon>
        <taxon>Pentapetalae</taxon>
        <taxon>rosids</taxon>
        <taxon>fabids</taxon>
        <taxon>Fabales</taxon>
        <taxon>Fabaceae</taxon>
        <taxon>Papilionoideae</taxon>
        <taxon>50 kb inversion clade</taxon>
        <taxon>NPAAA clade</taxon>
        <taxon>Hologalegina</taxon>
        <taxon>IRL clade</taxon>
        <taxon>Trifolieae</taxon>
        <taxon>Trifolium</taxon>
    </lineage>
</organism>
<keyword evidence="2" id="KW-1185">Reference proteome</keyword>